<dbReference type="RefSeq" id="WP_017982412.1">
    <property type="nucleotide sequence ID" value="NZ_AQUL01000001.1"/>
</dbReference>
<dbReference type="Proteomes" id="UP000062973">
    <property type="component" value="Chromosome"/>
</dbReference>
<feature type="transmembrane region" description="Helical" evidence="1">
    <location>
        <begin position="16"/>
        <end position="37"/>
    </location>
</feature>
<name>A0A076MX23_AMYME</name>
<dbReference type="AlphaFoldDB" id="A0A076MX23"/>
<dbReference type="HOGENOM" id="CLU_136765_0_0_11"/>
<keyword evidence="1" id="KW-1133">Transmembrane helix</keyword>
<feature type="transmembrane region" description="Helical" evidence="1">
    <location>
        <begin position="49"/>
        <end position="70"/>
    </location>
</feature>
<keyword evidence="1" id="KW-0472">Membrane</keyword>
<dbReference type="PATRIC" id="fig|1068978.7.peg.3722"/>
<sequence>MTFSGVMEHVAQGFEAAGAFALVVGLLWSLVVAARLWRKEGNRRGYRALRETFGGVLLLGLEILVAADLIRTVAVTPTLESVAVLGLIVLIRTFLSFSLQVEIDGVPPWRRALASGATTIARAAQANRTTPAVSRGAAVTASTQEES</sequence>
<dbReference type="PANTHER" id="PTHR38468:SF1">
    <property type="entry name" value="SLL0939 PROTEIN"/>
    <property type="match status" value="1"/>
</dbReference>
<dbReference type="eggNOG" id="COG4828">
    <property type="taxonomic scope" value="Bacteria"/>
</dbReference>
<reference evidence="2 3" key="1">
    <citation type="submission" date="2014-07" db="EMBL/GenBank/DDBJ databases">
        <title>Whole Genome Sequence of the Amycolatopsis methanolica 239.</title>
        <authorList>
            <person name="Tang B."/>
        </authorList>
    </citation>
    <scope>NUCLEOTIDE SEQUENCE [LARGE SCALE GENOMIC DNA]</scope>
    <source>
        <strain evidence="2 3">239</strain>
    </source>
</reference>
<evidence type="ECO:0000313" key="3">
    <source>
        <dbReference type="Proteomes" id="UP000062973"/>
    </source>
</evidence>
<dbReference type="EMBL" id="CP009110">
    <property type="protein sequence ID" value="AIJ23576.1"/>
    <property type="molecule type" value="Genomic_DNA"/>
</dbReference>
<proteinExistence type="predicted"/>
<evidence type="ECO:0000256" key="1">
    <source>
        <dbReference type="SAM" id="Phobius"/>
    </source>
</evidence>
<organism evidence="2 3">
    <name type="scientific">Amycolatopsis methanolica 239</name>
    <dbReference type="NCBI Taxonomy" id="1068978"/>
    <lineage>
        <taxon>Bacteria</taxon>
        <taxon>Bacillati</taxon>
        <taxon>Actinomycetota</taxon>
        <taxon>Actinomycetes</taxon>
        <taxon>Pseudonocardiales</taxon>
        <taxon>Pseudonocardiaceae</taxon>
        <taxon>Amycolatopsis</taxon>
        <taxon>Amycolatopsis methanolica group</taxon>
    </lineage>
</organism>
<feature type="transmembrane region" description="Helical" evidence="1">
    <location>
        <begin position="82"/>
        <end position="101"/>
    </location>
</feature>
<evidence type="ECO:0000313" key="2">
    <source>
        <dbReference type="EMBL" id="AIJ23576.1"/>
    </source>
</evidence>
<dbReference type="PANTHER" id="PTHR38468">
    <property type="entry name" value="SLL0939 PROTEIN"/>
    <property type="match status" value="1"/>
</dbReference>
<protein>
    <recommendedName>
        <fullName evidence="4">DUF1622 domain-containing protein</fullName>
    </recommendedName>
</protein>
<dbReference type="InterPro" id="IPR012427">
    <property type="entry name" value="DUF1622"/>
</dbReference>
<accession>A0A076MX23</accession>
<keyword evidence="1" id="KW-0812">Transmembrane</keyword>
<dbReference type="OrthoDB" id="9812897at2"/>
<dbReference type="Pfam" id="PF07784">
    <property type="entry name" value="DUF1622"/>
    <property type="match status" value="1"/>
</dbReference>
<gene>
    <name evidence="2" type="ORF">AMETH_3484</name>
</gene>
<keyword evidence="3" id="KW-1185">Reference proteome</keyword>
<evidence type="ECO:0008006" key="4">
    <source>
        <dbReference type="Google" id="ProtNLM"/>
    </source>
</evidence>
<dbReference type="KEGG" id="amq:AMETH_3484"/>